<evidence type="ECO:0000256" key="4">
    <source>
        <dbReference type="ARBA" id="ARBA00022989"/>
    </source>
</evidence>
<comment type="subcellular location">
    <subcellularLocation>
        <location evidence="1">Cell membrane</location>
        <topology evidence="1">Multi-pass membrane protein</topology>
    </subcellularLocation>
</comment>
<evidence type="ECO:0000256" key="5">
    <source>
        <dbReference type="ARBA" id="ARBA00023136"/>
    </source>
</evidence>
<gene>
    <name evidence="8" type="ORF">JQS30_01855</name>
</gene>
<dbReference type="Proteomes" id="UP000662939">
    <property type="component" value="Chromosome"/>
</dbReference>
<protein>
    <submittedName>
        <fullName evidence="8">ABC transporter permease</fullName>
    </submittedName>
</protein>
<keyword evidence="9" id="KW-1185">Reference proteome</keyword>
<dbReference type="GO" id="GO:0005886">
    <property type="term" value="C:plasma membrane"/>
    <property type="evidence" value="ECO:0007669"/>
    <property type="project" value="UniProtKB-SubCell"/>
</dbReference>
<keyword evidence="5 6" id="KW-0472">Membrane</keyword>
<feature type="transmembrane region" description="Helical" evidence="6">
    <location>
        <begin position="273"/>
        <end position="294"/>
    </location>
</feature>
<dbReference type="InterPro" id="IPR013525">
    <property type="entry name" value="ABC2_TM"/>
</dbReference>
<dbReference type="RefSeq" id="WP_213171709.1">
    <property type="nucleotide sequence ID" value="NZ_CP070496.1"/>
</dbReference>
<evidence type="ECO:0000256" key="3">
    <source>
        <dbReference type="ARBA" id="ARBA00022692"/>
    </source>
</evidence>
<organism evidence="8 9">
    <name type="scientific">Natronoglycomyces albus</name>
    <dbReference type="NCBI Taxonomy" id="2811108"/>
    <lineage>
        <taxon>Bacteria</taxon>
        <taxon>Bacillati</taxon>
        <taxon>Actinomycetota</taxon>
        <taxon>Actinomycetes</taxon>
        <taxon>Glycomycetales</taxon>
        <taxon>Glycomycetaceae</taxon>
        <taxon>Natronoglycomyces</taxon>
    </lineage>
</organism>
<feature type="transmembrane region" description="Helical" evidence="6">
    <location>
        <begin position="303"/>
        <end position="322"/>
    </location>
</feature>
<sequence length="399" mass="41872">MSNDTKPHQRASRMRGLGLVTAREIKVRGLSKANLVSLGITVVVIGILAALPSFFDGDSQHEVGFAGETAASMQEHFEAAAEASDVSVEITRYDTIAQAEEAVEEGDIHVAVADGNLYVDGSVATELELLLESAHAAVSGNEQLIEAGLDPAEVFSALNVEPLATVQLGEDGSDQGMRAFIGTFVALILMFTIMMPTMYVAMGVVEEKSSRIVEILLTSLKPWQLLGGKILGLGVIGAVNVGVIIVTSLGVSAAVGTLPELPDGVTEVLGTMIIWWILGYAIFAAMAGAAGSLVSRQEDSNSVLTPVTMLIMVGYFGAIYALNDPQGPVAQALSIIPPFSAFTMPARQVAVDVPLWESLLAAGLLLVAAAGMLAVGSTIYKRSVMRTGSRVKLMEVLRS</sequence>
<dbReference type="AlphaFoldDB" id="A0A895XKV5"/>
<accession>A0A895XKV5</accession>
<dbReference type="PANTHER" id="PTHR30294:SF29">
    <property type="entry name" value="MULTIDRUG ABC TRANSPORTER PERMEASE YBHS-RELATED"/>
    <property type="match status" value="1"/>
</dbReference>
<feature type="transmembrane region" description="Helical" evidence="6">
    <location>
        <begin position="359"/>
        <end position="380"/>
    </location>
</feature>
<evidence type="ECO:0000313" key="9">
    <source>
        <dbReference type="Proteomes" id="UP000662939"/>
    </source>
</evidence>
<proteinExistence type="predicted"/>
<feature type="transmembrane region" description="Helical" evidence="6">
    <location>
        <begin position="179"/>
        <end position="201"/>
    </location>
</feature>
<evidence type="ECO:0000256" key="2">
    <source>
        <dbReference type="ARBA" id="ARBA00022475"/>
    </source>
</evidence>
<evidence type="ECO:0000313" key="8">
    <source>
        <dbReference type="EMBL" id="QSB05697.1"/>
    </source>
</evidence>
<evidence type="ECO:0000256" key="6">
    <source>
        <dbReference type="SAM" id="Phobius"/>
    </source>
</evidence>
<dbReference type="KEGG" id="nav:JQS30_01855"/>
<dbReference type="GO" id="GO:0140359">
    <property type="term" value="F:ABC-type transporter activity"/>
    <property type="evidence" value="ECO:0007669"/>
    <property type="project" value="InterPro"/>
</dbReference>
<feature type="transmembrane region" description="Helical" evidence="6">
    <location>
        <begin position="33"/>
        <end position="55"/>
    </location>
</feature>
<feature type="domain" description="ABC-2 type transporter transmembrane" evidence="7">
    <location>
        <begin position="36"/>
        <end position="375"/>
    </location>
</feature>
<evidence type="ECO:0000256" key="1">
    <source>
        <dbReference type="ARBA" id="ARBA00004651"/>
    </source>
</evidence>
<keyword evidence="2" id="KW-1003">Cell membrane</keyword>
<dbReference type="PANTHER" id="PTHR30294">
    <property type="entry name" value="MEMBRANE COMPONENT OF ABC TRANSPORTER YHHJ-RELATED"/>
    <property type="match status" value="1"/>
</dbReference>
<name>A0A895XKV5_9ACTN</name>
<dbReference type="Pfam" id="PF12698">
    <property type="entry name" value="ABC2_membrane_3"/>
    <property type="match status" value="1"/>
</dbReference>
<evidence type="ECO:0000259" key="7">
    <source>
        <dbReference type="Pfam" id="PF12698"/>
    </source>
</evidence>
<dbReference type="EMBL" id="CP070496">
    <property type="protein sequence ID" value="QSB05697.1"/>
    <property type="molecule type" value="Genomic_DNA"/>
</dbReference>
<feature type="transmembrane region" description="Helical" evidence="6">
    <location>
        <begin position="230"/>
        <end position="253"/>
    </location>
</feature>
<keyword evidence="3 6" id="KW-0812">Transmembrane</keyword>
<reference evidence="8" key="1">
    <citation type="submission" date="2021-02" db="EMBL/GenBank/DDBJ databases">
        <title>Natronoglycomyces albus gen. nov., sp. nov, a haloalkaliphilic actinobacterium from a soda solonchak soil.</title>
        <authorList>
            <person name="Sorokin D.Y."/>
            <person name="Khijniak T.V."/>
            <person name="Zakharycheva A.P."/>
            <person name="Boueva O.V."/>
            <person name="Ariskina E.V."/>
            <person name="Hahnke R.L."/>
            <person name="Bunk B."/>
            <person name="Sproer C."/>
            <person name="Schumann P."/>
            <person name="Evtushenko L.I."/>
            <person name="Kublanov I.V."/>
        </authorList>
    </citation>
    <scope>NUCLEOTIDE SEQUENCE</scope>
    <source>
        <strain evidence="8">DSM 106290</strain>
    </source>
</reference>
<dbReference type="InterPro" id="IPR051449">
    <property type="entry name" value="ABC-2_transporter_component"/>
</dbReference>
<keyword evidence="4 6" id="KW-1133">Transmembrane helix</keyword>